<dbReference type="Proteomes" id="UP000821865">
    <property type="component" value="Chromosome 5"/>
</dbReference>
<reference evidence="1" key="1">
    <citation type="submission" date="2020-05" db="EMBL/GenBank/DDBJ databases">
        <title>Large-scale comparative analyses of tick genomes elucidate their genetic diversity and vector capacities.</title>
        <authorList>
            <person name="Jia N."/>
            <person name="Wang J."/>
            <person name="Shi W."/>
            <person name="Du L."/>
            <person name="Sun Y."/>
            <person name="Zhan W."/>
            <person name="Jiang J."/>
            <person name="Wang Q."/>
            <person name="Zhang B."/>
            <person name="Ji P."/>
            <person name="Sakyi L.B."/>
            <person name="Cui X."/>
            <person name="Yuan T."/>
            <person name="Jiang B."/>
            <person name="Yang W."/>
            <person name="Lam T.T.-Y."/>
            <person name="Chang Q."/>
            <person name="Ding S."/>
            <person name="Wang X."/>
            <person name="Zhu J."/>
            <person name="Ruan X."/>
            <person name="Zhao L."/>
            <person name="Wei J."/>
            <person name="Que T."/>
            <person name="Du C."/>
            <person name="Cheng J."/>
            <person name="Dai P."/>
            <person name="Han X."/>
            <person name="Huang E."/>
            <person name="Gao Y."/>
            <person name="Liu J."/>
            <person name="Shao H."/>
            <person name="Ye R."/>
            <person name="Li L."/>
            <person name="Wei W."/>
            <person name="Wang X."/>
            <person name="Wang C."/>
            <person name="Yang T."/>
            <person name="Huo Q."/>
            <person name="Li W."/>
            <person name="Guo W."/>
            <person name="Chen H."/>
            <person name="Zhou L."/>
            <person name="Ni X."/>
            <person name="Tian J."/>
            <person name="Zhou Y."/>
            <person name="Sheng Y."/>
            <person name="Liu T."/>
            <person name="Pan Y."/>
            <person name="Xia L."/>
            <person name="Li J."/>
            <person name="Zhao F."/>
            <person name="Cao W."/>
        </authorList>
    </citation>
    <scope>NUCLEOTIDE SEQUENCE</scope>
    <source>
        <strain evidence="1">Dsil-2018</strain>
    </source>
</reference>
<organism evidence="1 2">
    <name type="scientific">Dermacentor silvarum</name>
    <name type="common">Tick</name>
    <dbReference type="NCBI Taxonomy" id="543639"/>
    <lineage>
        <taxon>Eukaryota</taxon>
        <taxon>Metazoa</taxon>
        <taxon>Ecdysozoa</taxon>
        <taxon>Arthropoda</taxon>
        <taxon>Chelicerata</taxon>
        <taxon>Arachnida</taxon>
        <taxon>Acari</taxon>
        <taxon>Parasitiformes</taxon>
        <taxon>Ixodida</taxon>
        <taxon>Ixodoidea</taxon>
        <taxon>Ixodidae</taxon>
        <taxon>Rhipicephalinae</taxon>
        <taxon>Dermacentor</taxon>
    </lineage>
</organism>
<keyword evidence="2" id="KW-1185">Reference proteome</keyword>
<comment type="caution">
    <text evidence="1">The sequence shown here is derived from an EMBL/GenBank/DDBJ whole genome shotgun (WGS) entry which is preliminary data.</text>
</comment>
<evidence type="ECO:0000313" key="2">
    <source>
        <dbReference type="Proteomes" id="UP000821865"/>
    </source>
</evidence>
<evidence type="ECO:0000313" key="1">
    <source>
        <dbReference type="EMBL" id="KAH7949343.1"/>
    </source>
</evidence>
<proteinExistence type="predicted"/>
<sequence length="293" mass="33139">MICTVDSESSMEVPPDGVCDFIFYDSLREPFERLGQPSRGNFKTFQSVAAKGRKTQFGVSIFAVDISQFLAHLNRPAATAWAKEKLWNHNIYHWGVMNMHQTITGVPGYFENALFTLKKAADISEPSPLKRVASYTFLGYYGEKKVACDEATQHLQSIYTPHALVFLGHISFKEHEIESEVPNFLCIILPPSIYTIPPSVKDKLVYGHTFNDAVSVVKCLSEKGINPLPIYAISVTLKGRWYRPKLDDINVPTIGAYGVFEECDSFLEYAVPQLVSTIMQDWAMDITPHFRNW</sequence>
<accession>A0ACB8CQW1</accession>
<name>A0ACB8CQW1_DERSI</name>
<dbReference type="EMBL" id="CM023474">
    <property type="protein sequence ID" value="KAH7949343.1"/>
    <property type="molecule type" value="Genomic_DNA"/>
</dbReference>
<protein>
    <submittedName>
        <fullName evidence="1">Uncharacterized protein</fullName>
    </submittedName>
</protein>
<gene>
    <name evidence="1" type="ORF">HPB49_008005</name>
</gene>